<dbReference type="CDD" id="cd03674">
    <property type="entry name" value="NUDIX_Hydrolase"/>
    <property type="match status" value="1"/>
</dbReference>
<sequence>MTSTGHPLTDNDDQSRALLLELVGGIEPWDSLERVHLKTAAQWIAGGAPVYRVHKPDVPAMHLVSYFVVLDDTRGQLLLVAHRKAGLWLPAGGHVEPGEDPWAAVVRECREELGIHATASPITGELPLFLTVTETRGQGAHTDVSLWYLLTADADTITSYDQDEFNAIRWLTDEEVLEEPDELLDPHMHRFTHKLQHARTGRHQAASHTPLQRAEGS</sequence>
<dbReference type="GO" id="GO:0006754">
    <property type="term" value="P:ATP biosynthetic process"/>
    <property type="evidence" value="ECO:0007669"/>
    <property type="project" value="TreeGrafter"/>
</dbReference>
<dbReference type="InterPro" id="IPR000086">
    <property type="entry name" value="NUDIX_hydrolase_dom"/>
</dbReference>
<dbReference type="Proteomes" id="UP001139384">
    <property type="component" value="Unassembled WGS sequence"/>
</dbReference>
<dbReference type="Gene3D" id="3.90.79.10">
    <property type="entry name" value="Nucleoside Triphosphate Pyrophosphohydrolase"/>
    <property type="match status" value="1"/>
</dbReference>
<name>A0A9X1PX08_STRM4</name>
<dbReference type="InterPro" id="IPR015797">
    <property type="entry name" value="NUDIX_hydrolase-like_dom_sf"/>
</dbReference>
<dbReference type="SUPFAM" id="SSF55811">
    <property type="entry name" value="Nudix"/>
    <property type="match status" value="1"/>
</dbReference>
<organism evidence="4 5">
    <name type="scientific">Streptomyces muensis</name>
    <dbReference type="NCBI Taxonomy" id="1077944"/>
    <lineage>
        <taxon>Bacteria</taxon>
        <taxon>Bacillati</taxon>
        <taxon>Actinomycetota</taxon>
        <taxon>Actinomycetes</taxon>
        <taxon>Kitasatosporales</taxon>
        <taxon>Streptomycetaceae</taxon>
        <taxon>Streptomyces</taxon>
    </lineage>
</organism>
<evidence type="ECO:0000259" key="3">
    <source>
        <dbReference type="PROSITE" id="PS51462"/>
    </source>
</evidence>
<dbReference type="InterPro" id="IPR051325">
    <property type="entry name" value="Nudix_hydrolase_domain"/>
</dbReference>
<dbReference type="AlphaFoldDB" id="A0A9X1PX08"/>
<comment type="caution">
    <text evidence="4">The sequence shown here is derived from an EMBL/GenBank/DDBJ whole genome shotgun (WGS) entry which is preliminary data.</text>
</comment>
<dbReference type="GO" id="GO:0004081">
    <property type="term" value="F:bis(5'-nucleosyl)-tetraphosphatase (asymmetrical) activity"/>
    <property type="evidence" value="ECO:0007669"/>
    <property type="project" value="TreeGrafter"/>
</dbReference>
<dbReference type="Pfam" id="PF00293">
    <property type="entry name" value="NUDIX"/>
    <property type="match status" value="1"/>
</dbReference>
<evidence type="ECO:0000313" key="5">
    <source>
        <dbReference type="Proteomes" id="UP001139384"/>
    </source>
</evidence>
<dbReference type="PANTHER" id="PTHR21340:SF0">
    <property type="entry name" value="BIS(5'-NUCLEOSYL)-TETRAPHOSPHATASE [ASYMMETRICAL]"/>
    <property type="match status" value="1"/>
</dbReference>
<evidence type="ECO:0000256" key="1">
    <source>
        <dbReference type="ARBA" id="ARBA00022801"/>
    </source>
</evidence>
<feature type="domain" description="Nudix hydrolase" evidence="3">
    <location>
        <begin position="60"/>
        <end position="197"/>
    </location>
</feature>
<feature type="region of interest" description="Disordered" evidence="2">
    <location>
        <begin position="195"/>
        <end position="217"/>
    </location>
</feature>
<dbReference type="RefSeq" id="WP_234762836.1">
    <property type="nucleotide sequence ID" value="NZ_JAKEIP010000040.1"/>
</dbReference>
<dbReference type="PANTHER" id="PTHR21340">
    <property type="entry name" value="DIADENOSINE 5,5-P1,P4-TETRAPHOSPHATE PYROPHOSPHOHYDROLASE MUTT"/>
    <property type="match status" value="1"/>
</dbReference>
<dbReference type="EMBL" id="JAKEIP010000040">
    <property type="protein sequence ID" value="MCF1594586.1"/>
    <property type="molecule type" value="Genomic_DNA"/>
</dbReference>
<dbReference type="GO" id="GO:0006167">
    <property type="term" value="P:AMP biosynthetic process"/>
    <property type="evidence" value="ECO:0007669"/>
    <property type="project" value="TreeGrafter"/>
</dbReference>
<evidence type="ECO:0000256" key="2">
    <source>
        <dbReference type="SAM" id="MobiDB-lite"/>
    </source>
</evidence>
<dbReference type="PROSITE" id="PS51462">
    <property type="entry name" value="NUDIX"/>
    <property type="match status" value="1"/>
</dbReference>
<proteinExistence type="predicted"/>
<evidence type="ECO:0000313" key="4">
    <source>
        <dbReference type="EMBL" id="MCF1594586.1"/>
    </source>
</evidence>
<keyword evidence="5" id="KW-1185">Reference proteome</keyword>
<protein>
    <submittedName>
        <fullName evidence="4">NUDIX domain-containing protein</fullName>
    </submittedName>
</protein>
<gene>
    <name evidence="4" type="ORF">L0P92_13560</name>
</gene>
<keyword evidence="1" id="KW-0378">Hydrolase</keyword>
<accession>A0A9X1PX08</accession>
<reference evidence="4" key="1">
    <citation type="submission" date="2022-01" db="EMBL/GenBank/DDBJ databases">
        <title>Draft Genome Sequences of Seven Type Strains of the Genus Streptomyces.</title>
        <authorList>
            <person name="Aziz S."/>
            <person name="Coretto E."/>
            <person name="Chronakova A."/>
            <person name="Sproer C."/>
            <person name="Huber K."/>
            <person name="Nouioui I."/>
            <person name="Gross H."/>
        </authorList>
    </citation>
    <scope>NUCLEOTIDE SEQUENCE</scope>
    <source>
        <strain evidence="4">DSM 103493</strain>
    </source>
</reference>